<dbReference type="EMBL" id="MVOH01000017">
    <property type="protein sequence ID" value="PAU67046.1"/>
    <property type="molecule type" value="Genomic_DNA"/>
</dbReference>
<gene>
    <name evidence="2" type="ORF">B1526_1546</name>
</gene>
<feature type="chain" id="PRO_5012968551" evidence="1">
    <location>
        <begin position="31"/>
        <end position="190"/>
    </location>
</feature>
<reference evidence="2 3" key="1">
    <citation type="journal article" date="2017" name="ISME J.">
        <title>Unveiling bifidobacterial biogeography across the mammalian branch of the tree of life.</title>
        <authorList>
            <person name="Milani C."/>
            <person name="Mangifesta M."/>
            <person name="Mancabelli L."/>
            <person name="Lugli G.A."/>
            <person name="James K."/>
            <person name="Duranti S."/>
            <person name="Turroni F."/>
            <person name="Ferrario C."/>
            <person name="Ossiprandi M.C."/>
            <person name="van Sinderen D."/>
            <person name="Ventura M."/>
        </authorList>
    </citation>
    <scope>NUCLEOTIDE SEQUENCE [LARGE SCALE GENOMIC DNA]</scope>
    <source>
        <strain evidence="3">Ham19E</strain>
    </source>
</reference>
<dbReference type="InterPro" id="IPR028082">
    <property type="entry name" value="Peripla_BP_I"/>
</dbReference>
<dbReference type="SUPFAM" id="SSF53822">
    <property type="entry name" value="Periplasmic binding protein-like I"/>
    <property type="match status" value="1"/>
</dbReference>
<organism evidence="2 3">
    <name type="scientific">Bifidobacterium criceti</name>
    <dbReference type="NCBI Taxonomy" id="1960969"/>
    <lineage>
        <taxon>Bacteria</taxon>
        <taxon>Bacillati</taxon>
        <taxon>Actinomycetota</taxon>
        <taxon>Actinomycetes</taxon>
        <taxon>Bifidobacteriales</taxon>
        <taxon>Bifidobacteriaceae</taxon>
        <taxon>Bifidobacterium</taxon>
    </lineage>
</organism>
<evidence type="ECO:0000313" key="2">
    <source>
        <dbReference type="EMBL" id="PAU67046.1"/>
    </source>
</evidence>
<dbReference type="OrthoDB" id="3239987at2"/>
<name>A0A2A2EDN9_9BIFI</name>
<evidence type="ECO:0000313" key="3">
    <source>
        <dbReference type="Proteomes" id="UP000218399"/>
    </source>
</evidence>
<comment type="caution">
    <text evidence="2">The sequence shown here is derived from an EMBL/GenBank/DDBJ whole genome shotgun (WGS) entry which is preliminary data.</text>
</comment>
<keyword evidence="1" id="KW-0732">Signal</keyword>
<dbReference type="Gene3D" id="3.40.50.2300">
    <property type="match status" value="1"/>
</dbReference>
<dbReference type="RefSeq" id="WP_095615502.1">
    <property type="nucleotide sequence ID" value="NZ_MVOH01000017.1"/>
</dbReference>
<sequence length="190" mass="19697">MGNGIILKVAVGVCCAFAVFALASCAPRHAAVGDTGAAQDAPAHVDSPGEARTVALIGDTHGAEELVESALDADGYAVILMARGDADDAPAARIQAVRDAVARNVGVIIVSGIDASKDEGQWRVALRLARDAGIPVVLLNPVEVPDDEELYAAVFTVNDRMMDAQPVGEALGKVLDDEPHDKDILVTTLH</sequence>
<dbReference type="AlphaFoldDB" id="A0A2A2EDN9"/>
<proteinExistence type="predicted"/>
<feature type="signal peptide" evidence="1">
    <location>
        <begin position="1"/>
        <end position="30"/>
    </location>
</feature>
<accession>A0A2A2EDN9</accession>
<evidence type="ECO:0000256" key="1">
    <source>
        <dbReference type="SAM" id="SignalP"/>
    </source>
</evidence>
<keyword evidence="3" id="KW-1185">Reference proteome</keyword>
<protein>
    <submittedName>
        <fullName evidence="2">Sugar ABC transporter periplasmic protein</fullName>
    </submittedName>
</protein>
<dbReference type="Proteomes" id="UP000218399">
    <property type="component" value="Unassembled WGS sequence"/>
</dbReference>